<feature type="compositionally biased region" description="Low complexity" evidence="5">
    <location>
        <begin position="20"/>
        <end position="31"/>
    </location>
</feature>
<proteinExistence type="predicted"/>
<dbReference type="CDD" id="cd23767">
    <property type="entry name" value="IQCD"/>
    <property type="match status" value="1"/>
</dbReference>
<organism evidence="6 7">
    <name type="scientific">Humicola insolens</name>
    <name type="common">Soft-rot fungus</name>
    <dbReference type="NCBI Taxonomy" id="85995"/>
    <lineage>
        <taxon>Eukaryota</taxon>
        <taxon>Fungi</taxon>
        <taxon>Dikarya</taxon>
        <taxon>Ascomycota</taxon>
        <taxon>Pezizomycotina</taxon>
        <taxon>Sordariomycetes</taxon>
        <taxon>Sordariomycetidae</taxon>
        <taxon>Sordariales</taxon>
        <taxon>Chaetomiaceae</taxon>
        <taxon>Mycothermus</taxon>
    </lineage>
</organism>
<feature type="compositionally biased region" description="Low complexity" evidence="5">
    <location>
        <begin position="124"/>
        <end position="134"/>
    </location>
</feature>
<protein>
    <recommendedName>
        <fullName evidence="8">IQ calmodulin-binding motif protein</fullName>
    </recommendedName>
</protein>
<reference evidence="6 7" key="1">
    <citation type="journal article" date="2024" name="Commun. Biol.">
        <title>Comparative genomic analysis of thermophilic fungi reveals convergent evolutionary adaptations and gene losses.</title>
        <authorList>
            <person name="Steindorff A.S."/>
            <person name="Aguilar-Pontes M.V."/>
            <person name="Robinson A.J."/>
            <person name="Andreopoulos B."/>
            <person name="LaButti K."/>
            <person name="Kuo A."/>
            <person name="Mondo S."/>
            <person name="Riley R."/>
            <person name="Otillar R."/>
            <person name="Haridas S."/>
            <person name="Lipzen A."/>
            <person name="Grimwood J."/>
            <person name="Schmutz J."/>
            <person name="Clum A."/>
            <person name="Reid I.D."/>
            <person name="Moisan M.C."/>
            <person name="Butler G."/>
            <person name="Nguyen T.T.M."/>
            <person name="Dewar K."/>
            <person name="Conant G."/>
            <person name="Drula E."/>
            <person name="Henrissat B."/>
            <person name="Hansel C."/>
            <person name="Singer S."/>
            <person name="Hutchinson M.I."/>
            <person name="de Vries R.P."/>
            <person name="Natvig D.O."/>
            <person name="Powell A.J."/>
            <person name="Tsang A."/>
            <person name="Grigoriev I.V."/>
        </authorList>
    </citation>
    <scope>NUCLEOTIDE SEQUENCE [LARGE SCALE GENOMIC DNA]</scope>
    <source>
        <strain evidence="6 7">CBS 620.91</strain>
    </source>
</reference>
<dbReference type="SMART" id="SM00015">
    <property type="entry name" value="IQ"/>
    <property type="match status" value="1"/>
</dbReference>
<feature type="compositionally biased region" description="Basic residues" evidence="5">
    <location>
        <begin position="140"/>
        <end position="151"/>
    </location>
</feature>
<evidence type="ECO:0000256" key="1">
    <source>
        <dbReference type="ARBA" id="ARBA00004123"/>
    </source>
</evidence>
<name>A0ABR3VID7_HUMIN</name>
<feature type="compositionally biased region" description="Basic and acidic residues" evidence="5">
    <location>
        <begin position="91"/>
        <end position="108"/>
    </location>
</feature>
<keyword evidence="7" id="KW-1185">Reference proteome</keyword>
<keyword evidence="3" id="KW-0963">Cytoplasm</keyword>
<dbReference type="PROSITE" id="PS50096">
    <property type="entry name" value="IQ"/>
    <property type="match status" value="1"/>
</dbReference>
<dbReference type="EMBL" id="JAZGSY010000070">
    <property type="protein sequence ID" value="KAL1841587.1"/>
    <property type="molecule type" value="Genomic_DNA"/>
</dbReference>
<feature type="region of interest" description="Disordered" evidence="5">
    <location>
        <begin position="433"/>
        <end position="502"/>
    </location>
</feature>
<dbReference type="Proteomes" id="UP001583172">
    <property type="component" value="Unassembled WGS sequence"/>
</dbReference>
<evidence type="ECO:0000256" key="4">
    <source>
        <dbReference type="ARBA" id="ARBA00023242"/>
    </source>
</evidence>
<accession>A0ABR3VID7</accession>
<comment type="caution">
    <text evidence="6">The sequence shown here is derived from an EMBL/GenBank/DDBJ whole genome shotgun (WGS) entry which is preliminary data.</text>
</comment>
<dbReference type="Gene3D" id="1.20.5.190">
    <property type="match status" value="1"/>
</dbReference>
<dbReference type="Pfam" id="PF00612">
    <property type="entry name" value="IQ"/>
    <property type="match status" value="1"/>
</dbReference>
<evidence type="ECO:0000256" key="3">
    <source>
        <dbReference type="ARBA" id="ARBA00022490"/>
    </source>
</evidence>
<feature type="compositionally biased region" description="Polar residues" evidence="5">
    <location>
        <begin position="67"/>
        <end position="76"/>
    </location>
</feature>
<feature type="compositionally biased region" description="Low complexity" evidence="5">
    <location>
        <begin position="273"/>
        <end position="295"/>
    </location>
</feature>
<keyword evidence="4" id="KW-0539">Nucleus</keyword>
<feature type="region of interest" description="Disordered" evidence="5">
    <location>
        <begin position="625"/>
        <end position="695"/>
    </location>
</feature>
<feature type="region of interest" description="Disordered" evidence="5">
    <location>
        <begin position="1"/>
        <end position="179"/>
    </location>
</feature>
<dbReference type="PANTHER" id="PTHR31250">
    <property type="entry name" value="IQ DOMAIN-CONTAINING PROTEIN IQM3"/>
    <property type="match status" value="1"/>
</dbReference>
<dbReference type="PANTHER" id="PTHR31250:SF27">
    <property type="entry name" value="IQ DOMAIN-CONTAINING PROTEIN IQM5"/>
    <property type="match status" value="1"/>
</dbReference>
<evidence type="ECO:0000256" key="2">
    <source>
        <dbReference type="ARBA" id="ARBA00004496"/>
    </source>
</evidence>
<dbReference type="InterPro" id="IPR044159">
    <property type="entry name" value="IQM"/>
</dbReference>
<evidence type="ECO:0000313" key="7">
    <source>
        <dbReference type="Proteomes" id="UP001583172"/>
    </source>
</evidence>
<gene>
    <name evidence="6" type="ORF">VTJ49DRAFT_6897</name>
</gene>
<feature type="compositionally biased region" description="Low complexity" evidence="5">
    <location>
        <begin position="457"/>
        <end position="479"/>
    </location>
</feature>
<feature type="region of interest" description="Disordered" evidence="5">
    <location>
        <begin position="216"/>
        <end position="318"/>
    </location>
</feature>
<evidence type="ECO:0000313" key="6">
    <source>
        <dbReference type="EMBL" id="KAL1841587.1"/>
    </source>
</evidence>
<feature type="compositionally biased region" description="Polar residues" evidence="5">
    <location>
        <begin position="239"/>
        <end position="254"/>
    </location>
</feature>
<comment type="subcellular location">
    <subcellularLocation>
        <location evidence="2">Cytoplasm</location>
    </subcellularLocation>
    <subcellularLocation>
        <location evidence="1">Nucleus</location>
    </subcellularLocation>
</comment>
<evidence type="ECO:0000256" key="5">
    <source>
        <dbReference type="SAM" id="MobiDB-lite"/>
    </source>
</evidence>
<sequence>MANGSGSGGGSGMNPTNVAESESPQPTTSSTPQPPSPSWTTCTLPPALPPPTSSFTSTSPQRPVTRGSINSVGSSRSHQEYLDSLMVPTKEQFDHITEVQLEREAEHKRMQREKKRQSLEVATPHSSGPASSPDSPRPPHPSRPHHSHHGSRSSIFSFARRSGSGVSSGDEGNRAKAATVIQKTYRGYRVRRQLKGLDMDASTRWAHAIREARWRALTAPHPKSGSDTDGWSSPERPGTATSQGSAVHSPTARQNWKKAAAIARHAGADIDGDASSSSSSSPSLSPAPSQSGSDSSRMRKKREQDAKERLRRQEEKARLKRDAKVMHLQYFLEMVDLKHRYGANLQVYHEVWMRADTKENFFYWLDYGEGKDLDLEACPRERLEREQVRYLSREERQHYLVKVDDEGRLCWAKNGARIDTSVKFKDSIHGIVPKDDPTPAYVPPSDNTQTPLLGHVSTESSPPSRSSTSSTLSTSTTSSIDSAMAGRYTAGPGPSSTKKKISQHLSGNTILNRLLRKTIRKNTWIFVADTSFRLYVGIKDSGVFQHSSFLQGARISAAGLIRIRDGRLTSLSPLSGHYRPPASNFRAFVKSLREAGVDMSHVSLSKSYVVLAGLETYFKARKKASDAVDKVRRRGHRKKRENDELVVPEHKSDSHRELPPGQHAVDDTADTAAIATTSSGPQPRQDAVAPTDGPG</sequence>
<feature type="compositionally biased region" description="Basic and acidic residues" evidence="5">
    <location>
        <begin position="640"/>
        <end position="658"/>
    </location>
</feature>
<evidence type="ECO:0008006" key="8">
    <source>
        <dbReference type="Google" id="ProtNLM"/>
    </source>
</evidence>
<feature type="compositionally biased region" description="Low complexity" evidence="5">
    <location>
        <begin position="152"/>
        <end position="165"/>
    </location>
</feature>
<feature type="compositionally biased region" description="Gly residues" evidence="5">
    <location>
        <begin position="1"/>
        <end position="12"/>
    </location>
</feature>
<dbReference type="InterPro" id="IPR000048">
    <property type="entry name" value="IQ_motif_EF-hand-BS"/>
</dbReference>
<feature type="compositionally biased region" description="Basic and acidic residues" evidence="5">
    <location>
        <begin position="302"/>
        <end position="318"/>
    </location>
</feature>